<evidence type="ECO:0000256" key="4">
    <source>
        <dbReference type="ARBA" id="ARBA00023163"/>
    </source>
</evidence>
<feature type="compositionally biased region" description="Basic and acidic residues" evidence="6">
    <location>
        <begin position="743"/>
        <end position="755"/>
    </location>
</feature>
<gene>
    <name evidence="8" type="ORF">WHR41_08092</name>
</gene>
<keyword evidence="2" id="KW-0479">Metal-binding</keyword>
<keyword evidence="9" id="KW-1185">Reference proteome</keyword>
<evidence type="ECO:0000256" key="2">
    <source>
        <dbReference type="ARBA" id="ARBA00022723"/>
    </source>
</evidence>
<dbReference type="GeneID" id="96009534"/>
<feature type="region of interest" description="Disordered" evidence="6">
    <location>
        <begin position="737"/>
        <end position="783"/>
    </location>
</feature>
<keyword evidence="3" id="KW-0805">Transcription regulation</keyword>
<feature type="compositionally biased region" description="Polar residues" evidence="6">
    <location>
        <begin position="862"/>
        <end position="871"/>
    </location>
</feature>
<dbReference type="GO" id="GO:0006351">
    <property type="term" value="P:DNA-templated transcription"/>
    <property type="evidence" value="ECO:0007669"/>
    <property type="project" value="InterPro"/>
</dbReference>
<dbReference type="Proteomes" id="UP000803884">
    <property type="component" value="Unassembled WGS sequence"/>
</dbReference>
<dbReference type="GO" id="GO:0005634">
    <property type="term" value="C:nucleus"/>
    <property type="evidence" value="ECO:0007669"/>
    <property type="project" value="UniProtKB-SubCell"/>
</dbReference>
<feature type="region of interest" description="Disordered" evidence="6">
    <location>
        <begin position="35"/>
        <end position="88"/>
    </location>
</feature>
<comment type="caution">
    <text evidence="8">The sequence shown here is derived from an EMBL/GenBank/DDBJ whole genome shotgun (WGS) entry which is preliminary data.</text>
</comment>
<feature type="compositionally biased region" description="Low complexity" evidence="6">
    <location>
        <begin position="75"/>
        <end position="88"/>
    </location>
</feature>
<feature type="region of interest" description="Disordered" evidence="6">
    <location>
        <begin position="664"/>
        <end position="692"/>
    </location>
</feature>
<evidence type="ECO:0000313" key="8">
    <source>
        <dbReference type="EMBL" id="KAL1584080.1"/>
    </source>
</evidence>
<feature type="compositionally biased region" description="Polar residues" evidence="6">
    <location>
        <begin position="772"/>
        <end position="783"/>
    </location>
</feature>
<dbReference type="SMART" id="SM00906">
    <property type="entry name" value="Fungal_trans"/>
    <property type="match status" value="1"/>
</dbReference>
<dbReference type="InterPro" id="IPR001138">
    <property type="entry name" value="Zn2Cys6_DnaBD"/>
</dbReference>
<proteinExistence type="predicted"/>
<dbReference type="PROSITE" id="PS00463">
    <property type="entry name" value="ZN2_CY6_FUNGAL_1"/>
    <property type="match status" value="1"/>
</dbReference>
<dbReference type="PANTHER" id="PTHR47338:SF5">
    <property type="entry name" value="ZN(II)2CYS6 TRANSCRIPTION FACTOR (EUROFUNG)"/>
    <property type="match status" value="1"/>
</dbReference>
<reference evidence="8 9" key="1">
    <citation type="journal article" date="2020" name="Microbiol. Resour. Announc.">
        <title>Draft Genome Sequence of a Cladosporium Species Isolated from the Mesophotic Ascidian Didemnum maculosum.</title>
        <authorList>
            <person name="Gioti A."/>
            <person name="Siaperas R."/>
            <person name="Nikolaivits E."/>
            <person name="Le Goff G."/>
            <person name="Ouazzani J."/>
            <person name="Kotoulas G."/>
            <person name="Topakas E."/>
        </authorList>
    </citation>
    <scope>NUCLEOTIDE SEQUENCE [LARGE SCALE GENOMIC DNA]</scope>
    <source>
        <strain evidence="8 9">TM138-S3</strain>
    </source>
</reference>
<dbReference type="GO" id="GO:0008270">
    <property type="term" value="F:zinc ion binding"/>
    <property type="evidence" value="ECO:0007669"/>
    <property type="project" value="InterPro"/>
</dbReference>
<dbReference type="GO" id="GO:0003677">
    <property type="term" value="F:DNA binding"/>
    <property type="evidence" value="ECO:0007669"/>
    <property type="project" value="InterPro"/>
</dbReference>
<evidence type="ECO:0000256" key="5">
    <source>
        <dbReference type="ARBA" id="ARBA00023242"/>
    </source>
</evidence>
<keyword evidence="4" id="KW-0804">Transcription</keyword>
<keyword evidence="5" id="KW-0539">Nucleus</keyword>
<sequence length="981" mass="108868">MRSSIACRRCRRSKVKCVNNDVGTTCRACEHGGKDCDYPPPAAPGSRRREGSISGRQDGSVDPDRRVKPRKSVQSYSGSSLGLRSLESPRPTLDYLDPRILTPNVWKELFDIFQMHYSADLPFLHKASFLKPLRNTTAPPPGSSVSASDASAARPPGSDYFLLAFLALTARFHPRLVANHSPPTASRPSNPLMASEYYATCASDKQTTLWSEHDNQNTTIDGIQAGLMIGLHDWGMCRGHRAWMRVGMCIRAAQSIGLQYEQDLDDEPNSRSFALDSEAERMGIRDRQEPSSAPLSENERNVAQEIRRRTFWSCYAMDRYLSSGKYRPQMLSAPQLRTQLPASDRTFAFGDKVRTLMLGDQCGLGITRAKVQHDRQAMLGAGHQAEAAAASPSSMSEKEKENDKGILQVGDDEGLVSRYMKILEIYGKVVQWSCAGGRRKEIWPPWDARSEHYKLVHACQDFKNSLPKNVALTHQNTQSHISMQEQTPYTLMHTVYLLCQIMLHREYVPFIPLRCKKPEGPLDPPLFSPDKYDVPPGFWTDSARQCFKSAREIMDLVRTCQEWNVLVETPIIGFAIYTVAFVGVYCINFPWMDPDGYMCTKTVPGSKGKTVAPDDSKGSEAARKALEIIGQMRPRLYMADGWFKTIKKMYQYLRRMTKDFRKNVQAANESNSESGGSPESSRQLSLREGGGGGGLDEYKLLERILKEFGNLDDEDIEMTDVQHTNKTLEAIYDDNSISGTTVKSEEGDRHHDQSRQDGPWNAINAAPGAGRQTPTSAPTSNGAWRSYETIPAHAPTYAQSAPPASYNQQPQLSNFRPIYQHQDSGMPPTGGMPSHASPDSRTAPPSSHHSPSFTHQQHPPYNSWTPQNAAYNMQPPGPGYGFHQHPHSTTPFNAMQAYPTPGSQQAQPMGPPQQMPEASQIFDPVAKEAWLTSINTGLSGDDVAAFVDGGEMGEWALMASERSSGPNWLSMVWQGGEGGTG</sequence>
<dbReference type="SMART" id="SM00066">
    <property type="entry name" value="GAL4"/>
    <property type="match status" value="1"/>
</dbReference>
<evidence type="ECO:0000256" key="1">
    <source>
        <dbReference type="ARBA" id="ARBA00004123"/>
    </source>
</evidence>
<dbReference type="AlphaFoldDB" id="A0AB34KL91"/>
<dbReference type="GO" id="GO:0000981">
    <property type="term" value="F:DNA-binding transcription factor activity, RNA polymerase II-specific"/>
    <property type="evidence" value="ECO:0007669"/>
    <property type="project" value="InterPro"/>
</dbReference>
<dbReference type="SUPFAM" id="SSF57701">
    <property type="entry name" value="Zn2/Cys6 DNA-binding domain"/>
    <property type="match status" value="1"/>
</dbReference>
<comment type="subcellular location">
    <subcellularLocation>
        <location evidence="1">Nucleus</location>
    </subcellularLocation>
</comment>
<dbReference type="InterPro" id="IPR007219">
    <property type="entry name" value="XnlR_reg_dom"/>
</dbReference>
<feature type="compositionally biased region" description="Low complexity" evidence="6">
    <location>
        <begin position="844"/>
        <end position="860"/>
    </location>
</feature>
<dbReference type="InterPro" id="IPR036864">
    <property type="entry name" value="Zn2-C6_fun-type_DNA-bd_sf"/>
</dbReference>
<dbReference type="PROSITE" id="PS50048">
    <property type="entry name" value="ZN2_CY6_FUNGAL_2"/>
    <property type="match status" value="1"/>
</dbReference>
<dbReference type="RefSeq" id="XP_069227186.1">
    <property type="nucleotide sequence ID" value="XM_069376696.1"/>
</dbReference>
<feature type="compositionally biased region" description="Low complexity" evidence="6">
    <location>
        <begin position="668"/>
        <end position="681"/>
    </location>
</feature>
<evidence type="ECO:0000256" key="6">
    <source>
        <dbReference type="SAM" id="MobiDB-lite"/>
    </source>
</evidence>
<accession>A0AB34KL91</accession>
<dbReference type="CDD" id="cd12148">
    <property type="entry name" value="fungal_TF_MHR"/>
    <property type="match status" value="1"/>
</dbReference>
<dbReference type="Pfam" id="PF04082">
    <property type="entry name" value="Fungal_trans"/>
    <property type="match status" value="1"/>
</dbReference>
<evidence type="ECO:0000256" key="3">
    <source>
        <dbReference type="ARBA" id="ARBA00023015"/>
    </source>
</evidence>
<dbReference type="Gene3D" id="4.10.240.10">
    <property type="entry name" value="Zn(2)-C6 fungal-type DNA-binding domain"/>
    <property type="match status" value="1"/>
</dbReference>
<dbReference type="PANTHER" id="PTHR47338">
    <property type="entry name" value="ZN(II)2CYS6 TRANSCRIPTION FACTOR (EUROFUNG)-RELATED"/>
    <property type="match status" value="1"/>
</dbReference>
<feature type="domain" description="Zn(2)-C6 fungal-type" evidence="7">
    <location>
        <begin position="6"/>
        <end position="38"/>
    </location>
</feature>
<feature type="region of interest" description="Disordered" evidence="6">
    <location>
        <begin position="818"/>
        <end position="917"/>
    </location>
</feature>
<protein>
    <recommendedName>
        <fullName evidence="7">Zn(2)-C6 fungal-type domain-containing protein</fullName>
    </recommendedName>
</protein>
<dbReference type="CDD" id="cd00067">
    <property type="entry name" value="GAL4"/>
    <property type="match status" value="1"/>
</dbReference>
<organism evidence="8 9">
    <name type="scientific">Cladosporium halotolerans</name>
    <dbReference type="NCBI Taxonomy" id="1052096"/>
    <lineage>
        <taxon>Eukaryota</taxon>
        <taxon>Fungi</taxon>
        <taxon>Dikarya</taxon>
        <taxon>Ascomycota</taxon>
        <taxon>Pezizomycotina</taxon>
        <taxon>Dothideomycetes</taxon>
        <taxon>Dothideomycetidae</taxon>
        <taxon>Cladosporiales</taxon>
        <taxon>Cladosporiaceae</taxon>
        <taxon>Cladosporium</taxon>
    </lineage>
</organism>
<dbReference type="EMBL" id="JAAQHG020000029">
    <property type="protein sequence ID" value="KAL1584080.1"/>
    <property type="molecule type" value="Genomic_DNA"/>
</dbReference>
<name>A0AB34KL91_9PEZI</name>
<evidence type="ECO:0000313" key="9">
    <source>
        <dbReference type="Proteomes" id="UP000803884"/>
    </source>
</evidence>
<evidence type="ECO:0000259" key="7">
    <source>
        <dbReference type="PROSITE" id="PS50048"/>
    </source>
</evidence>
<dbReference type="InterPro" id="IPR050815">
    <property type="entry name" value="TF_fung"/>
</dbReference>